<dbReference type="InterPro" id="IPR008979">
    <property type="entry name" value="Galactose-bd-like_sf"/>
</dbReference>
<keyword evidence="5" id="KW-1015">Disulfide bond</keyword>
<dbReference type="InterPro" id="IPR013780">
    <property type="entry name" value="Glyco_hydro_b"/>
</dbReference>
<evidence type="ECO:0000313" key="9">
    <source>
        <dbReference type="Proteomes" id="UP000676325"/>
    </source>
</evidence>
<dbReference type="EMBL" id="JAGSOH010000138">
    <property type="protein sequence ID" value="MBR7830531.1"/>
    <property type="molecule type" value="Genomic_DNA"/>
</dbReference>
<comment type="catalytic activity">
    <reaction evidence="5">
        <text>Hydrolysis of terminal, non-reducing alpha-D-galactose residues in alpha-D-galactosides, including galactose oligosaccharides, galactomannans and galactolipids.</text>
        <dbReference type="EC" id="3.2.1.22"/>
    </reaction>
</comment>
<dbReference type="Pfam" id="PF17801">
    <property type="entry name" value="Melibiase_C"/>
    <property type="match status" value="1"/>
</dbReference>
<evidence type="ECO:0000256" key="4">
    <source>
        <dbReference type="ARBA" id="ARBA00023295"/>
    </source>
</evidence>
<dbReference type="SUPFAM" id="SSF49785">
    <property type="entry name" value="Galactose-binding domain-like"/>
    <property type="match status" value="2"/>
</dbReference>
<dbReference type="Proteomes" id="UP000676325">
    <property type="component" value="Unassembled WGS sequence"/>
</dbReference>
<reference evidence="8" key="1">
    <citation type="submission" date="2021-04" db="EMBL/GenBank/DDBJ databases">
        <title>Genome based classification of Actinospica acidithermotolerans sp. nov., an actinobacterium isolated from an Indonesian hot spring.</title>
        <authorList>
            <person name="Kusuma A.B."/>
            <person name="Putra K.E."/>
            <person name="Nafisah S."/>
            <person name="Loh J."/>
            <person name="Nouioui I."/>
            <person name="Goodfellow M."/>
        </authorList>
    </citation>
    <scope>NUCLEOTIDE SEQUENCE</scope>
    <source>
        <strain evidence="8">MGRD01-02</strain>
    </source>
</reference>
<feature type="chain" id="PRO_5037098612" description="Alpha-galactosidase" evidence="6">
    <location>
        <begin position="37"/>
        <end position="739"/>
    </location>
</feature>
<dbReference type="EC" id="3.2.1.22" evidence="5"/>
<keyword evidence="9" id="KW-1185">Reference proteome</keyword>
<evidence type="ECO:0000256" key="2">
    <source>
        <dbReference type="ARBA" id="ARBA00022729"/>
    </source>
</evidence>
<dbReference type="SUPFAM" id="SSF51011">
    <property type="entry name" value="Glycosyl hydrolase domain"/>
    <property type="match status" value="1"/>
</dbReference>
<keyword evidence="3 5" id="KW-0378">Hydrolase</keyword>
<comment type="caution">
    <text evidence="8">The sequence shown here is derived from an EMBL/GenBank/DDBJ whole genome shotgun (WGS) entry which is preliminary data.</text>
</comment>
<dbReference type="Pfam" id="PF16990">
    <property type="entry name" value="CBM_35"/>
    <property type="match status" value="1"/>
</dbReference>
<dbReference type="InterPro" id="IPR005084">
    <property type="entry name" value="CBM6"/>
</dbReference>
<dbReference type="GO" id="GO:0004557">
    <property type="term" value="F:alpha-galactosidase activity"/>
    <property type="evidence" value="ECO:0007669"/>
    <property type="project" value="UniProtKB-EC"/>
</dbReference>
<dbReference type="PANTHER" id="PTHR11452:SF33">
    <property type="entry name" value="ALPHA-GALACTOSIDASE 2"/>
    <property type="match status" value="1"/>
</dbReference>
<dbReference type="InterPro" id="IPR002241">
    <property type="entry name" value="Glyco_hydro_27"/>
</dbReference>
<dbReference type="Gene3D" id="2.60.40.1180">
    <property type="entry name" value="Golgi alpha-mannosidase II"/>
    <property type="match status" value="1"/>
</dbReference>
<dbReference type="CDD" id="cd04081">
    <property type="entry name" value="CBM35_galactosidase-like"/>
    <property type="match status" value="2"/>
</dbReference>
<evidence type="ECO:0000256" key="1">
    <source>
        <dbReference type="ARBA" id="ARBA00009743"/>
    </source>
</evidence>
<dbReference type="Gene3D" id="2.60.120.260">
    <property type="entry name" value="Galactose-binding domain-like"/>
    <property type="match status" value="2"/>
</dbReference>
<dbReference type="InterPro" id="IPR017853">
    <property type="entry name" value="GH"/>
</dbReference>
<proteinExistence type="inferred from homology"/>
<evidence type="ECO:0000313" key="8">
    <source>
        <dbReference type="EMBL" id="MBR7830531.1"/>
    </source>
</evidence>
<dbReference type="InterPro" id="IPR041233">
    <property type="entry name" value="Melibiase_C"/>
</dbReference>
<organism evidence="8 9">
    <name type="scientific">Actinospica acidithermotolerans</name>
    <dbReference type="NCBI Taxonomy" id="2828514"/>
    <lineage>
        <taxon>Bacteria</taxon>
        <taxon>Bacillati</taxon>
        <taxon>Actinomycetota</taxon>
        <taxon>Actinomycetes</taxon>
        <taxon>Catenulisporales</taxon>
        <taxon>Actinospicaceae</taxon>
        <taxon>Actinospica</taxon>
    </lineage>
</organism>
<dbReference type="PROSITE" id="PS51175">
    <property type="entry name" value="CBM6"/>
    <property type="match status" value="2"/>
</dbReference>
<dbReference type="InterPro" id="IPR013785">
    <property type="entry name" value="Aldolase_TIM"/>
</dbReference>
<dbReference type="RefSeq" id="WP_212521657.1">
    <property type="nucleotide sequence ID" value="NZ_JAGSOH010000138.1"/>
</dbReference>
<dbReference type="GO" id="GO:0005975">
    <property type="term" value="P:carbohydrate metabolic process"/>
    <property type="evidence" value="ECO:0007669"/>
    <property type="project" value="InterPro"/>
</dbReference>
<dbReference type="AlphaFoldDB" id="A0A941IPK6"/>
<name>A0A941IPK6_9ACTN</name>
<feature type="domain" description="CBM6" evidence="7">
    <location>
        <begin position="611"/>
        <end position="738"/>
    </location>
</feature>
<feature type="signal peptide" evidence="6">
    <location>
        <begin position="1"/>
        <end position="36"/>
    </location>
</feature>
<evidence type="ECO:0000259" key="7">
    <source>
        <dbReference type="PROSITE" id="PS51175"/>
    </source>
</evidence>
<keyword evidence="2 6" id="KW-0732">Signal</keyword>
<comment type="similarity">
    <text evidence="1 5">Belongs to the glycosyl hydrolase 27 family.</text>
</comment>
<dbReference type="SUPFAM" id="SSF51445">
    <property type="entry name" value="(Trans)glycosidases"/>
    <property type="match status" value="1"/>
</dbReference>
<dbReference type="PANTHER" id="PTHR11452">
    <property type="entry name" value="ALPHA-GALACTOSIDASE/ALPHA-N-ACETYLGALACTOSAMINIDASE"/>
    <property type="match status" value="1"/>
</dbReference>
<evidence type="ECO:0000256" key="5">
    <source>
        <dbReference type="RuleBase" id="RU361168"/>
    </source>
</evidence>
<protein>
    <recommendedName>
        <fullName evidence="5">Alpha-galactosidase</fullName>
        <ecNumber evidence="5">3.2.1.22</ecNumber>
    </recommendedName>
    <alternativeName>
        <fullName evidence="5">Melibiase</fullName>
    </alternativeName>
</protein>
<gene>
    <name evidence="8" type="ORF">KDK95_29790</name>
</gene>
<evidence type="ECO:0000256" key="6">
    <source>
        <dbReference type="SAM" id="SignalP"/>
    </source>
</evidence>
<dbReference type="CDD" id="cd14792">
    <property type="entry name" value="GH27"/>
    <property type="match status" value="1"/>
</dbReference>
<dbReference type="Pfam" id="PF16499">
    <property type="entry name" value="Melibiase_2"/>
    <property type="match status" value="2"/>
</dbReference>
<evidence type="ECO:0000256" key="3">
    <source>
        <dbReference type="ARBA" id="ARBA00022801"/>
    </source>
</evidence>
<accession>A0A941IPK6</accession>
<dbReference type="Gene3D" id="3.20.20.70">
    <property type="entry name" value="Aldolase class I"/>
    <property type="match status" value="1"/>
</dbReference>
<sequence>MPSHPPTPESATRPRRWLRLLTALTTAAATLTGAGAATVAVAPSAAAESNGVGGTPALGWSSWSYIRHDPTAANIEAQARAMVSSGLASAGYLYVNVDDFWYDCPGSQGPDVDSYGRWVTNSTSFPPSASGENGIAVVADYVHSLGLKFGLYVTPGISDQAVSANTPIEGTSYTASEIADGASEANYNCGGMQGINYSAAGAQAYINSWADEFASWGVDYLKLDGVGDSDVGDVQAWSTALQQSGRAIHLELSNSLDIANAATWAQYSNGWRTGGDIECYCGTDSSGNPQPLTTWGSVQGRFAQVANWQPYGGPGAFNDYDSIEFGDGSTIDGLSTAEGQSQYGLWAMAASPLLLGVDLTKLNSTEAADLENRSIIAVDQDGIDARRIVSNVNQQAFAKTEQNGDVILGLFNYSGSGSQTVTVSLAAAGITGSATATNLWTGASAGTLSGTYSVTLAAGASQILRLKPVAGTQGSTTYLAASSTNTLSGGATVASCNSCLGGQKVGFVGNGGTLTFNNVNVSAAGNYEVQIDYLDGTSGTTTGRSTTLTVNGTAVGTLTDTPTGSFANPGSTTVSLPLNAGSNTIELSNAAAYAPDFEAIAVPTNPTTSSTTYLAASSANTLSGGAVVQSCSACNGGEKVGYVGNGSGTLTFNQVSVSKAGVYPVQIVYCDGSSGTTGRSATFTVDGTVVQTNVFTPTGGFSTPATVTDYLPLQAGSNTIEISNGSAYAPDFNAIVVNQ</sequence>
<dbReference type="PRINTS" id="PR00740">
    <property type="entry name" value="GLHYDRLASE27"/>
</dbReference>
<feature type="domain" description="CBM6" evidence="7">
    <location>
        <begin position="476"/>
        <end position="603"/>
    </location>
</feature>
<keyword evidence="4 5" id="KW-0326">Glycosidase</keyword>
<dbReference type="GO" id="GO:0030246">
    <property type="term" value="F:carbohydrate binding"/>
    <property type="evidence" value="ECO:0007669"/>
    <property type="project" value="InterPro"/>
</dbReference>